<dbReference type="InterPro" id="IPR001046">
    <property type="entry name" value="NRAMP_fam"/>
</dbReference>
<evidence type="ECO:0000256" key="2">
    <source>
        <dbReference type="ARBA" id="ARBA00022448"/>
    </source>
</evidence>
<feature type="transmembrane region" description="Helical" evidence="7">
    <location>
        <begin position="32"/>
        <end position="54"/>
    </location>
</feature>
<feature type="transmembrane region" description="Helical" evidence="7">
    <location>
        <begin position="99"/>
        <end position="125"/>
    </location>
</feature>
<dbReference type="EMBL" id="BJZR01000001">
    <property type="protein sequence ID" value="GEO90736.1"/>
    <property type="molecule type" value="Genomic_DNA"/>
</dbReference>
<evidence type="ECO:0000256" key="4">
    <source>
        <dbReference type="ARBA" id="ARBA00022989"/>
    </source>
</evidence>
<protein>
    <submittedName>
        <fullName evidence="8">Manganese transporter</fullName>
    </submittedName>
</protein>
<dbReference type="PANTHER" id="PTHR11706:SF33">
    <property type="entry name" value="NATURAL RESISTANCE-ASSOCIATED MACROPHAGE PROTEIN 2"/>
    <property type="match status" value="1"/>
</dbReference>
<evidence type="ECO:0000256" key="5">
    <source>
        <dbReference type="ARBA" id="ARBA00023136"/>
    </source>
</evidence>
<evidence type="ECO:0000313" key="8">
    <source>
        <dbReference type="EMBL" id="GEO90736.1"/>
    </source>
</evidence>
<evidence type="ECO:0000313" key="9">
    <source>
        <dbReference type="Proteomes" id="UP000321155"/>
    </source>
</evidence>
<comment type="subcellular location">
    <subcellularLocation>
        <location evidence="1">Membrane</location>
        <topology evidence="1">Multi-pass membrane protein</topology>
    </subcellularLocation>
</comment>
<keyword evidence="4 7" id="KW-1133">Transmembrane helix</keyword>
<feature type="transmembrane region" description="Helical" evidence="7">
    <location>
        <begin position="60"/>
        <end position="78"/>
    </location>
</feature>
<name>A0ABQ0WZI7_9MICC</name>
<keyword evidence="5 7" id="KW-0472">Membrane</keyword>
<feature type="transmembrane region" description="Helical" evidence="7">
    <location>
        <begin position="346"/>
        <end position="363"/>
    </location>
</feature>
<feature type="transmembrane region" description="Helical" evidence="7">
    <location>
        <begin position="369"/>
        <end position="391"/>
    </location>
</feature>
<evidence type="ECO:0000256" key="1">
    <source>
        <dbReference type="ARBA" id="ARBA00004141"/>
    </source>
</evidence>
<gene>
    <name evidence="8" type="primary">mntH</name>
    <name evidence="8" type="ORF">KFL01_00420</name>
</gene>
<feature type="transmembrane region" description="Helical" evidence="7">
    <location>
        <begin position="210"/>
        <end position="228"/>
    </location>
</feature>
<sequence>MPESRRPEVSTVPPGTAGPDRGRETTGRRRRLPFGPGLIIAASFIGPGTITTSIVTGASYGFTLAWAVVFSILATIVLQEMTGRLGLATRLSLGEALRVVFESTAARAVMVVLVVAAIGIGGASYAGGDTTGTALALTTVTGLDVRVVVVGILLLIGALLWTGSYKAIEVVLTAMVVILGLIFLVTAIVVRPPIGEMLRGMFVPTVPAGALLTTIALIGTTVVPYNLFLQSSLVQEKWGRDVDPDLAMRQSRTDTVVSISVGGLITLVVMATAFGAMFLRGMTAETGQDLTRALEPLLGPAAPWVFAVGLFAAGFTSAVAGPLGAAYAISGTIGRSTDLRSTPARIIWISVLVVGGVIALTGFNPVQIIVVAQAANGLLLPIIAIFLMIVMNSSRLMGRYRNGPVANVLGALICLVVTGLAAYQLTDLVGLWG</sequence>
<dbReference type="Proteomes" id="UP000321155">
    <property type="component" value="Unassembled WGS sequence"/>
</dbReference>
<feature type="transmembrane region" description="Helical" evidence="7">
    <location>
        <begin position="256"/>
        <end position="281"/>
    </location>
</feature>
<keyword evidence="2" id="KW-0813">Transport</keyword>
<dbReference type="RefSeq" id="WP_236945048.1">
    <property type="nucleotide sequence ID" value="NZ_BJZR01000001.1"/>
</dbReference>
<evidence type="ECO:0000256" key="6">
    <source>
        <dbReference type="SAM" id="MobiDB-lite"/>
    </source>
</evidence>
<dbReference type="PROSITE" id="PS50283">
    <property type="entry name" value="NA_SOLUT_SYMP_3"/>
    <property type="match status" value="1"/>
</dbReference>
<feature type="transmembrane region" description="Helical" evidence="7">
    <location>
        <begin position="145"/>
        <end position="163"/>
    </location>
</feature>
<keyword evidence="3 7" id="KW-0812">Transmembrane</keyword>
<dbReference type="Pfam" id="PF01566">
    <property type="entry name" value="Nramp"/>
    <property type="match status" value="1"/>
</dbReference>
<dbReference type="PRINTS" id="PR00447">
    <property type="entry name" value="NATRESASSCMP"/>
</dbReference>
<proteinExistence type="predicted"/>
<dbReference type="InterPro" id="IPR001734">
    <property type="entry name" value="Na/solute_symporter"/>
</dbReference>
<comment type="caution">
    <text evidence="8">The sequence shown here is derived from an EMBL/GenBank/DDBJ whole genome shotgun (WGS) entry which is preliminary data.</text>
</comment>
<feature type="transmembrane region" description="Helical" evidence="7">
    <location>
        <begin position="301"/>
        <end position="325"/>
    </location>
</feature>
<dbReference type="NCBIfam" id="NF037982">
    <property type="entry name" value="Nramp_1"/>
    <property type="match status" value="1"/>
</dbReference>
<organism evidence="8 9">
    <name type="scientific">Kocuria flava</name>
    <dbReference type="NCBI Taxonomy" id="446860"/>
    <lineage>
        <taxon>Bacteria</taxon>
        <taxon>Bacillati</taxon>
        <taxon>Actinomycetota</taxon>
        <taxon>Actinomycetes</taxon>
        <taxon>Micrococcales</taxon>
        <taxon>Micrococcaceae</taxon>
        <taxon>Kocuria</taxon>
    </lineage>
</organism>
<feature type="region of interest" description="Disordered" evidence="6">
    <location>
        <begin position="1"/>
        <end position="31"/>
    </location>
</feature>
<feature type="transmembrane region" description="Helical" evidence="7">
    <location>
        <begin position="403"/>
        <end position="423"/>
    </location>
</feature>
<accession>A0ABQ0WZI7</accession>
<dbReference type="PANTHER" id="PTHR11706">
    <property type="entry name" value="SOLUTE CARRIER PROTEIN FAMILY 11 MEMBER"/>
    <property type="match status" value="1"/>
</dbReference>
<feature type="transmembrane region" description="Helical" evidence="7">
    <location>
        <begin position="170"/>
        <end position="190"/>
    </location>
</feature>
<evidence type="ECO:0000256" key="3">
    <source>
        <dbReference type="ARBA" id="ARBA00022692"/>
    </source>
</evidence>
<reference evidence="8 9" key="1">
    <citation type="submission" date="2019-07" db="EMBL/GenBank/DDBJ databases">
        <title>Whole genome shotgun sequence of Kocuria flava NBRC 107626.</title>
        <authorList>
            <person name="Hosoyama A."/>
            <person name="Uohara A."/>
            <person name="Ohji S."/>
            <person name="Ichikawa N."/>
        </authorList>
    </citation>
    <scope>NUCLEOTIDE SEQUENCE [LARGE SCALE GENOMIC DNA]</scope>
    <source>
        <strain evidence="8 9">NBRC 107626</strain>
    </source>
</reference>
<keyword evidence="9" id="KW-1185">Reference proteome</keyword>
<evidence type="ECO:0000256" key="7">
    <source>
        <dbReference type="SAM" id="Phobius"/>
    </source>
</evidence>